<dbReference type="KEGG" id="lpi:LBPG_01593"/>
<feature type="transmembrane region" description="Helical" evidence="2">
    <location>
        <begin position="21"/>
        <end position="45"/>
    </location>
</feature>
<dbReference type="InterPro" id="IPR003675">
    <property type="entry name" value="Rce1/LyrA-like_dom"/>
</dbReference>
<feature type="transmembrane region" description="Helical" evidence="2">
    <location>
        <begin position="57"/>
        <end position="75"/>
    </location>
</feature>
<organism evidence="4 5">
    <name type="scientific">Lacticaseibacillus paracasei subsp. paracasei 8700:2</name>
    <dbReference type="NCBI Taxonomy" id="537973"/>
    <lineage>
        <taxon>Bacteria</taxon>
        <taxon>Bacillati</taxon>
        <taxon>Bacillota</taxon>
        <taxon>Bacilli</taxon>
        <taxon>Lactobacillales</taxon>
        <taxon>Lactobacillaceae</taxon>
        <taxon>Lacticaseibacillus</taxon>
    </lineage>
</organism>
<feature type="transmembrane region" description="Helical" evidence="2">
    <location>
        <begin position="186"/>
        <end position="212"/>
    </location>
</feature>
<feature type="transmembrane region" description="Helical" evidence="2">
    <location>
        <begin position="261"/>
        <end position="280"/>
    </location>
</feature>
<gene>
    <name evidence="4" type="ORF">LBPG_01593</name>
</gene>
<evidence type="ECO:0000259" key="3">
    <source>
        <dbReference type="Pfam" id="PF02517"/>
    </source>
</evidence>
<dbReference type="GO" id="GO:0080120">
    <property type="term" value="P:CAAX-box protein maturation"/>
    <property type="evidence" value="ECO:0007669"/>
    <property type="project" value="UniProtKB-ARBA"/>
</dbReference>
<proteinExistence type="inferred from homology"/>
<dbReference type="PANTHER" id="PTHR39430:SF1">
    <property type="entry name" value="PROTEASE"/>
    <property type="match status" value="1"/>
</dbReference>
<feature type="domain" description="CAAX prenyl protease 2/Lysostaphin resistance protein A-like" evidence="3">
    <location>
        <begin position="131"/>
        <end position="221"/>
    </location>
</feature>
<evidence type="ECO:0000313" key="4">
    <source>
        <dbReference type="EMBL" id="EEQ66144.2"/>
    </source>
</evidence>
<comment type="similarity">
    <text evidence="1">Belongs to the UPF0177 family.</text>
</comment>
<evidence type="ECO:0000256" key="2">
    <source>
        <dbReference type="SAM" id="Phobius"/>
    </source>
</evidence>
<keyword evidence="2" id="KW-1133">Transmembrane helix</keyword>
<sequence>MIYFMNRYFGKIINIRKVKRFLLPFFIAFGWFMLTAFPILAILLFDRKFNFNSTSGNLLTLWTSLFGIILLVIRYKGDPYYLPFAKKRMLHRYAKGFLFGLLLFAINWLFIFGLQGFHVRLAFSFSGIPILGLFLVGFIFQSMFEELVCRGYIMGYWLKRQKLLTACLANTIFFTLMNGFNSEFSVSAFLGIFLFGMLLSEIRLITGNIWFCGAFHAAWNFAESRLFGVTVPGLSDSGMILKSTNTGLSPFITGGTFGVEASWLTIGLYLALSFWVLSLLQKQKGKLYGTTIAGF</sequence>
<accession>A0A826HKY1</accession>
<protein>
    <recommendedName>
        <fullName evidence="3">CAAX prenyl protease 2/Lysostaphin resistance protein A-like domain-containing protein</fullName>
    </recommendedName>
</protein>
<keyword evidence="2" id="KW-0472">Membrane</keyword>
<dbReference type="EMBL" id="CP002391">
    <property type="protein sequence ID" value="EEQ66144.2"/>
    <property type="molecule type" value="Genomic_DNA"/>
</dbReference>
<evidence type="ECO:0000256" key="1">
    <source>
        <dbReference type="ARBA" id="ARBA00009067"/>
    </source>
</evidence>
<dbReference type="GO" id="GO:0004175">
    <property type="term" value="F:endopeptidase activity"/>
    <property type="evidence" value="ECO:0007669"/>
    <property type="project" value="UniProtKB-ARBA"/>
</dbReference>
<name>A0A826HKY1_LACPA</name>
<evidence type="ECO:0000313" key="5">
    <source>
        <dbReference type="Proteomes" id="UP000015927"/>
    </source>
</evidence>
<dbReference type="AlphaFoldDB" id="A0A826HKY1"/>
<dbReference type="PANTHER" id="PTHR39430">
    <property type="entry name" value="MEMBRANE-ASSOCIATED PROTEASE-RELATED"/>
    <property type="match status" value="1"/>
</dbReference>
<dbReference type="Proteomes" id="UP000015927">
    <property type="component" value="Chromosome"/>
</dbReference>
<dbReference type="Pfam" id="PF02517">
    <property type="entry name" value="Rce1-like"/>
    <property type="match status" value="1"/>
</dbReference>
<keyword evidence="2" id="KW-0812">Transmembrane</keyword>
<feature type="transmembrane region" description="Helical" evidence="2">
    <location>
        <begin position="121"/>
        <end position="142"/>
    </location>
</feature>
<reference evidence="4 5" key="1">
    <citation type="submission" date="2010-12" db="EMBL/GenBank/DDBJ databases">
        <title>The Genome Sequence of Lactobacillus paracasei subsp. paracasei strain 8700:2.</title>
        <authorList>
            <consortium name="The Broad Institute Genome Sequencing Platform"/>
            <person name="Ward D."/>
            <person name="Earl A."/>
            <person name="Feldgarden M."/>
            <person name="Young S.K."/>
            <person name="Gargeya S."/>
            <person name="Zeng Q."/>
            <person name="Alvarado L."/>
            <person name="Berlin A."/>
            <person name="Bochicchio J."/>
            <person name="Chapman S.B."/>
            <person name="Chen Z."/>
            <person name="Freedman E."/>
            <person name="Gellesch M."/>
            <person name="Goldberg J."/>
            <person name="Griggs A."/>
            <person name="Gujja S."/>
            <person name="Heilman E."/>
            <person name="Heiman D."/>
            <person name="Howarth C."/>
            <person name="Mehta T."/>
            <person name="Neiman D."/>
            <person name="Pearson M."/>
            <person name="Roberts A."/>
            <person name="Saif S."/>
            <person name="Shea T."/>
            <person name="Shenoy N."/>
            <person name="Sisk P."/>
            <person name="Stolte C."/>
            <person name="Sykes S."/>
            <person name="White J."/>
            <person name="Yandava C."/>
            <person name="Saulnier D."/>
            <person name="Haas B."/>
            <person name="Nusbaum C."/>
            <person name="Birren B."/>
        </authorList>
    </citation>
    <scope>NUCLEOTIDE SEQUENCE [LARGE SCALE GENOMIC DNA]</scope>
    <source>
        <strain evidence="4 5">8700:2</strain>
    </source>
</reference>
<feature type="transmembrane region" description="Helical" evidence="2">
    <location>
        <begin position="96"/>
        <end position="115"/>
    </location>
</feature>